<sequence>MTLEALFQTADPALQDVPQPRRGAIRIFVVDDHPAIQEAIAAMVSSEKELTLVGSARTAAEGLKQVRQLKPDVVVVDISLEDAHGLDLVHQIRSELPEVQVVVFSMYDEVAYAERAIRAGAMGYVMKSESTQSVLEAIRTVMRGEVYLSHRMAARILSKVVRGRSVQPHVLSLDTLTDREMAVFQMLGQGYAIEDIMQRLNLSRKTVETYRRRAKEKLGFDSVAELLQFAVQWHYQHTRQE</sequence>
<evidence type="ECO:0000259" key="5">
    <source>
        <dbReference type="PROSITE" id="PS50110"/>
    </source>
</evidence>
<feature type="domain" description="HTH luxR-type" evidence="4">
    <location>
        <begin position="169"/>
        <end position="234"/>
    </location>
</feature>
<feature type="domain" description="Response regulatory" evidence="5">
    <location>
        <begin position="26"/>
        <end position="142"/>
    </location>
</feature>
<dbReference type="CDD" id="cd17535">
    <property type="entry name" value="REC_NarL-like"/>
    <property type="match status" value="1"/>
</dbReference>
<dbReference type="PROSITE" id="PS50110">
    <property type="entry name" value="RESPONSE_REGULATORY"/>
    <property type="match status" value="1"/>
</dbReference>
<dbReference type="EMBL" id="DSGB01000005">
    <property type="protein sequence ID" value="HER96417.1"/>
    <property type="molecule type" value="Genomic_DNA"/>
</dbReference>
<dbReference type="PANTHER" id="PTHR43214">
    <property type="entry name" value="TWO-COMPONENT RESPONSE REGULATOR"/>
    <property type="match status" value="1"/>
</dbReference>
<evidence type="ECO:0000259" key="4">
    <source>
        <dbReference type="PROSITE" id="PS50043"/>
    </source>
</evidence>
<dbReference type="InterPro" id="IPR001789">
    <property type="entry name" value="Sig_transdc_resp-reg_receiver"/>
</dbReference>
<dbReference type="InterPro" id="IPR039420">
    <property type="entry name" value="WalR-like"/>
</dbReference>
<reference evidence="6" key="1">
    <citation type="journal article" date="2020" name="mSystems">
        <title>Genome- and Community-Level Interaction Insights into Carbon Utilization and Element Cycling Functions of Hydrothermarchaeota in Hydrothermal Sediment.</title>
        <authorList>
            <person name="Zhou Z."/>
            <person name="Liu Y."/>
            <person name="Xu W."/>
            <person name="Pan J."/>
            <person name="Luo Z.H."/>
            <person name="Li M."/>
        </authorList>
    </citation>
    <scope>NUCLEOTIDE SEQUENCE [LARGE SCALE GENOMIC DNA]</scope>
    <source>
        <strain evidence="6">SpSt-143</strain>
    </source>
</reference>
<dbReference type="PANTHER" id="PTHR43214:SF43">
    <property type="entry name" value="TWO-COMPONENT RESPONSE REGULATOR"/>
    <property type="match status" value="1"/>
</dbReference>
<dbReference type="SMART" id="SM00421">
    <property type="entry name" value="HTH_LUXR"/>
    <property type="match status" value="1"/>
</dbReference>
<dbReference type="Pfam" id="PF00072">
    <property type="entry name" value="Response_reg"/>
    <property type="match status" value="1"/>
</dbReference>
<dbReference type="SUPFAM" id="SSF52172">
    <property type="entry name" value="CheY-like"/>
    <property type="match status" value="1"/>
</dbReference>
<keyword evidence="1 3" id="KW-0597">Phosphoprotein</keyword>
<feature type="modified residue" description="4-aspartylphosphate" evidence="3">
    <location>
        <position position="77"/>
    </location>
</feature>
<dbReference type="Gene3D" id="3.40.50.2300">
    <property type="match status" value="1"/>
</dbReference>
<dbReference type="GO" id="GO:0000160">
    <property type="term" value="P:phosphorelay signal transduction system"/>
    <property type="evidence" value="ECO:0007669"/>
    <property type="project" value="InterPro"/>
</dbReference>
<dbReference type="InterPro" id="IPR058245">
    <property type="entry name" value="NreC/VraR/RcsB-like_REC"/>
</dbReference>
<dbReference type="Pfam" id="PF00196">
    <property type="entry name" value="GerE"/>
    <property type="match status" value="1"/>
</dbReference>
<dbReference type="PROSITE" id="PS50043">
    <property type="entry name" value="HTH_LUXR_2"/>
    <property type="match status" value="1"/>
</dbReference>
<proteinExistence type="predicted"/>
<name>A0A7V2B172_RHOMR</name>
<organism evidence="6">
    <name type="scientific">Rhodothermus marinus</name>
    <name type="common">Rhodothermus obamensis</name>
    <dbReference type="NCBI Taxonomy" id="29549"/>
    <lineage>
        <taxon>Bacteria</taxon>
        <taxon>Pseudomonadati</taxon>
        <taxon>Rhodothermota</taxon>
        <taxon>Rhodothermia</taxon>
        <taxon>Rhodothermales</taxon>
        <taxon>Rhodothermaceae</taxon>
        <taxon>Rhodothermus</taxon>
    </lineage>
</organism>
<dbReference type="InterPro" id="IPR000792">
    <property type="entry name" value="Tscrpt_reg_LuxR_C"/>
</dbReference>
<evidence type="ECO:0000313" key="6">
    <source>
        <dbReference type="EMBL" id="HER96417.1"/>
    </source>
</evidence>
<evidence type="ECO:0000256" key="2">
    <source>
        <dbReference type="ARBA" id="ARBA00023125"/>
    </source>
</evidence>
<dbReference type="InterPro" id="IPR011006">
    <property type="entry name" value="CheY-like_superfamily"/>
</dbReference>
<dbReference type="GO" id="GO:0006355">
    <property type="term" value="P:regulation of DNA-templated transcription"/>
    <property type="evidence" value="ECO:0007669"/>
    <property type="project" value="InterPro"/>
</dbReference>
<dbReference type="CDD" id="cd06170">
    <property type="entry name" value="LuxR_C_like"/>
    <property type="match status" value="1"/>
</dbReference>
<dbReference type="SUPFAM" id="SSF46894">
    <property type="entry name" value="C-terminal effector domain of the bipartite response regulators"/>
    <property type="match status" value="1"/>
</dbReference>
<evidence type="ECO:0000256" key="3">
    <source>
        <dbReference type="PROSITE-ProRule" id="PRU00169"/>
    </source>
</evidence>
<dbReference type="SMART" id="SM00448">
    <property type="entry name" value="REC"/>
    <property type="match status" value="1"/>
</dbReference>
<keyword evidence="2" id="KW-0238">DNA-binding</keyword>
<accession>A0A7V2B172</accession>
<dbReference type="InterPro" id="IPR016032">
    <property type="entry name" value="Sig_transdc_resp-reg_C-effctor"/>
</dbReference>
<dbReference type="AlphaFoldDB" id="A0A7V2B172"/>
<protein>
    <submittedName>
        <fullName evidence="6">Response regulator transcription factor</fullName>
    </submittedName>
</protein>
<dbReference type="GO" id="GO:0003677">
    <property type="term" value="F:DNA binding"/>
    <property type="evidence" value="ECO:0007669"/>
    <property type="project" value="UniProtKB-KW"/>
</dbReference>
<comment type="caution">
    <text evidence="6">The sequence shown here is derived from an EMBL/GenBank/DDBJ whole genome shotgun (WGS) entry which is preliminary data.</text>
</comment>
<gene>
    <name evidence="6" type="ORF">ENO59_07855</name>
</gene>
<evidence type="ECO:0000256" key="1">
    <source>
        <dbReference type="ARBA" id="ARBA00022553"/>
    </source>
</evidence>
<dbReference type="PRINTS" id="PR00038">
    <property type="entry name" value="HTHLUXR"/>
</dbReference>